<evidence type="ECO:0000256" key="2">
    <source>
        <dbReference type="SAM" id="SignalP"/>
    </source>
</evidence>
<keyword evidence="1" id="KW-1133">Transmembrane helix</keyword>
<evidence type="ECO:0000313" key="3">
    <source>
        <dbReference type="EMBL" id="TMQ69580.1"/>
    </source>
</evidence>
<sequence>MKKWIILAAAAALTLCIAGAAMAQDPGSPVLANTGAATIPPLKLNPGHNEIATINALALNNDWHAGYVVILETAGNQTNPATWSDVVVLHENVKPTNNEAVHFATMISDGDATPGLSNADLSRVGFALTAADVNGGNVRYITEVSGGDNNYTGVNLALPAGQNSVQWLFISDADPSSEVPAMSTIGMALLTLLLAATGTYFVSRRRIGGTFQA</sequence>
<comment type="caution">
    <text evidence="3">The sequence shown here is derived from an EMBL/GenBank/DDBJ whole genome shotgun (WGS) entry which is preliminary data.</text>
</comment>
<accession>A0A538U110</accession>
<feature type="transmembrane region" description="Helical" evidence="1">
    <location>
        <begin position="181"/>
        <end position="202"/>
    </location>
</feature>
<keyword evidence="2" id="KW-0732">Signal</keyword>
<proteinExistence type="predicted"/>
<dbReference type="EMBL" id="VBPA01000286">
    <property type="protein sequence ID" value="TMQ69580.1"/>
    <property type="molecule type" value="Genomic_DNA"/>
</dbReference>
<keyword evidence="1" id="KW-0812">Transmembrane</keyword>
<keyword evidence="1" id="KW-0472">Membrane</keyword>
<evidence type="ECO:0000313" key="4">
    <source>
        <dbReference type="Proteomes" id="UP000319836"/>
    </source>
</evidence>
<name>A0A538U110_UNCEI</name>
<feature type="chain" id="PRO_5021933990" description="LPXTG cell wall anchor domain-containing protein" evidence="2">
    <location>
        <begin position="24"/>
        <end position="213"/>
    </location>
</feature>
<gene>
    <name evidence="3" type="ORF">E6K80_11225</name>
</gene>
<protein>
    <recommendedName>
        <fullName evidence="5">LPXTG cell wall anchor domain-containing protein</fullName>
    </recommendedName>
</protein>
<dbReference type="AlphaFoldDB" id="A0A538U110"/>
<organism evidence="3 4">
    <name type="scientific">Eiseniibacteriota bacterium</name>
    <dbReference type="NCBI Taxonomy" id="2212470"/>
    <lineage>
        <taxon>Bacteria</taxon>
        <taxon>Candidatus Eiseniibacteriota</taxon>
    </lineage>
</organism>
<evidence type="ECO:0008006" key="5">
    <source>
        <dbReference type="Google" id="ProtNLM"/>
    </source>
</evidence>
<reference evidence="3 4" key="1">
    <citation type="journal article" date="2019" name="Nat. Microbiol.">
        <title>Mediterranean grassland soil C-N compound turnover is dependent on rainfall and depth, and is mediated by genomically divergent microorganisms.</title>
        <authorList>
            <person name="Diamond S."/>
            <person name="Andeer P.F."/>
            <person name="Li Z."/>
            <person name="Crits-Christoph A."/>
            <person name="Burstein D."/>
            <person name="Anantharaman K."/>
            <person name="Lane K.R."/>
            <person name="Thomas B.C."/>
            <person name="Pan C."/>
            <person name="Northen T.R."/>
            <person name="Banfield J.F."/>
        </authorList>
    </citation>
    <scope>NUCLEOTIDE SEQUENCE [LARGE SCALE GENOMIC DNA]</scope>
    <source>
        <strain evidence="3">WS_10</strain>
    </source>
</reference>
<dbReference type="Proteomes" id="UP000319836">
    <property type="component" value="Unassembled WGS sequence"/>
</dbReference>
<feature type="signal peptide" evidence="2">
    <location>
        <begin position="1"/>
        <end position="23"/>
    </location>
</feature>
<evidence type="ECO:0000256" key="1">
    <source>
        <dbReference type="SAM" id="Phobius"/>
    </source>
</evidence>